<proteinExistence type="predicted"/>
<sequence>MCMTRCASTCTGSIQQTSRLIVMTIGIESNNVANIGQQPASVNRRGSFQAARIGQNLAAARRFAGNGRCSARAGTTRKNSRVNAPRPHPIYRP</sequence>
<evidence type="ECO:0000313" key="2">
    <source>
        <dbReference type="EMBL" id="PMS38137.1"/>
    </source>
</evidence>
<name>A0A2N7X941_9BURK</name>
<protein>
    <submittedName>
        <fullName evidence="2">Uncharacterized protein</fullName>
    </submittedName>
</protein>
<gene>
    <name evidence="2" type="ORF">C0Z20_04945</name>
</gene>
<organism evidence="2 3">
    <name type="scientific">Trinickia symbiotica</name>
    <dbReference type="NCBI Taxonomy" id="863227"/>
    <lineage>
        <taxon>Bacteria</taxon>
        <taxon>Pseudomonadati</taxon>
        <taxon>Pseudomonadota</taxon>
        <taxon>Betaproteobacteria</taxon>
        <taxon>Burkholderiales</taxon>
        <taxon>Burkholderiaceae</taxon>
        <taxon>Trinickia</taxon>
    </lineage>
</organism>
<feature type="region of interest" description="Disordered" evidence="1">
    <location>
        <begin position="68"/>
        <end position="93"/>
    </location>
</feature>
<dbReference type="EMBL" id="PNYC01000002">
    <property type="protein sequence ID" value="PMS38137.1"/>
    <property type="molecule type" value="Genomic_DNA"/>
</dbReference>
<evidence type="ECO:0000313" key="3">
    <source>
        <dbReference type="Proteomes" id="UP000235777"/>
    </source>
</evidence>
<dbReference type="AlphaFoldDB" id="A0A2N7X941"/>
<dbReference type="Proteomes" id="UP000235777">
    <property type="component" value="Unassembled WGS sequence"/>
</dbReference>
<reference evidence="2 3" key="1">
    <citation type="submission" date="2018-01" db="EMBL/GenBank/DDBJ databases">
        <title>Whole genome analyses suggest that Burkholderia sensu lato contains two further novel genera in the rhizoxinica-symbiotica group Mycetohabitans gen. nov., and Trinickia gen. nov.: implications for the evolution of diazotrophy and nodulation in the Burkholderiaceae.</title>
        <authorList>
            <person name="Estrada-de los Santos P."/>
            <person name="Palmer M."/>
            <person name="Chavez-Ramirez B."/>
            <person name="Beukes C."/>
            <person name="Steenkamp E.T."/>
            <person name="Hirsch A.M."/>
            <person name="Manyaka P."/>
            <person name="Maluk M."/>
            <person name="Lafos M."/>
            <person name="Crook M."/>
            <person name="Gross E."/>
            <person name="Simon M.F."/>
            <person name="Bueno dos Reis Junior F."/>
            <person name="Poole P.S."/>
            <person name="Venter S.N."/>
            <person name="James E.K."/>
        </authorList>
    </citation>
    <scope>NUCLEOTIDE SEQUENCE [LARGE SCALE GENOMIC DNA]</scope>
    <source>
        <strain evidence="2 3">JPY 581</strain>
    </source>
</reference>
<keyword evidence="3" id="KW-1185">Reference proteome</keyword>
<evidence type="ECO:0000256" key="1">
    <source>
        <dbReference type="SAM" id="MobiDB-lite"/>
    </source>
</evidence>
<comment type="caution">
    <text evidence="2">The sequence shown here is derived from an EMBL/GenBank/DDBJ whole genome shotgun (WGS) entry which is preliminary data.</text>
</comment>
<accession>A0A2N7X941</accession>